<dbReference type="NCBIfam" id="NF006058">
    <property type="entry name" value="PRK08206.1"/>
    <property type="match status" value="1"/>
</dbReference>
<dbReference type="eggNOG" id="COG1171">
    <property type="taxonomic scope" value="Bacteria"/>
</dbReference>
<dbReference type="PATRIC" id="fig|864069.3.peg.361"/>
<keyword evidence="4" id="KW-0456">Lyase</keyword>
<keyword evidence="2" id="KW-0663">Pyridoxal phosphate</keyword>
<evidence type="ECO:0000259" key="3">
    <source>
        <dbReference type="Pfam" id="PF00291"/>
    </source>
</evidence>
<dbReference type="InterPro" id="IPR001926">
    <property type="entry name" value="TrpB-like_PALP"/>
</dbReference>
<dbReference type="AlphaFoldDB" id="I4Z3M1"/>
<gene>
    <name evidence="4" type="ORF">MicloDRAFT_00003400</name>
</gene>
<dbReference type="OrthoDB" id="34584at2"/>
<dbReference type="CDD" id="cd00640">
    <property type="entry name" value="Trp-synth-beta_II"/>
    <property type="match status" value="1"/>
</dbReference>
<dbReference type="RefSeq" id="WP_009488948.1">
    <property type="nucleotide sequence ID" value="NZ_CP141050.1"/>
</dbReference>
<name>I4Z3M1_9HYPH</name>
<dbReference type="NCBIfam" id="TIGR01747">
    <property type="entry name" value="diampropi_NH3ly"/>
    <property type="match status" value="1"/>
</dbReference>
<evidence type="ECO:0000313" key="5">
    <source>
        <dbReference type="Proteomes" id="UP000003947"/>
    </source>
</evidence>
<evidence type="ECO:0000313" key="4">
    <source>
        <dbReference type="EMBL" id="EIM30813.1"/>
    </source>
</evidence>
<organism evidence="4 5">
    <name type="scientific">Microvirga lotononidis</name>
    <dbReference type="NCBI Taxonomy" id="864069"/>
    <lineage>
        <taxon>Bacteria</taxon>
        <taxon>Pseudomonadati</taxon>
        <taxon>Pseudomonadota</taxon>
        <taxon>Alphaproteobacteria</taxon>
        <taxon>Hyphomicrobiales</taxon>
        <taxon>Methylobacteriaceae</taxon>
        <taxon>Microvirga</taxon>
    </lineage>
</organism>
<proteinExistence type="predicted"/>
<sequence>MFLLNQHPDYRTPLEPVDAKTLGVPAAEEVERYLTYRDNHAPTPLHTLPALAAELGVDSVHIKDEGFRLGLGSFKALGGSYAVIRLVLEEARCQLGRAIDVAELHAPEVRAVTAGMTVACATDGNHGRSVAQGAQLVGASAAIFVHSGVSDERVAAIARFGAQMIRIEGTYDDSVAEAARVAAEKGWTIVSDTSWPGYERIPGLVMQGYTAMVREALRQLPEAPTHVFVQAGVGGVAAAVAGHLALALGDQRPTFVVVDPARAACVFETARAGRPVRIDHGEPTVMAMLECYEPSLVAWRVLSRVADAFMTVDEKDAVAVMNRLARPTGNDPAIVAGESGGAGLAGLMRAAADPEIRTALHLNGASRVFVINTEGATDPERYAELVGMRPEIVATTPRRADA</sequence>
<evidence type="ECO:0000256" key="1">
    <source>
        <dbReference type="ARBA" id="ARBA00001933"/>
    </source>
</evidence>
<dbReference type="InterPro" id="IPR010081">
    <property type="entry name" value="DiNH2opropionate_NH3_lyase"/>
</dbReference>
<dbReference type="GO" id="GO:0030170">
    <property type="term" value="F:pyridoxal phosphate binding"/>
    <property type="evidence" value="ECO:0007669"/>
    <property type="project" value="InterPro"/>
</dbReference>
<dbReference type="GO" id="GO:0008838">
    <property type="term" value="F:diaminopropionate ammonia-lyase activity"/>
    <property type="evidence" value="ECO:0007669"/>
    <property type="project" value="InterPro"/>
</dbReference>
<evidence type="ECO:0000256" key="2">
    <source>
        <dbReference type="ARBA" id="ARBA00022898"/>
    </source>
</evidence>
<dbReference type="Pfam" id="PF00291">
    <property type="entry name" value="PALP"/>
    <property type="match status" value="1"/>
</dbReference>
<protein>
    <submittedName>
        <fullName evidence="4">Diaminopropionate ammonia-lyase family</fullName>
    </submittedName>
</protein>
<feature type="domain" description="Tryptophan synthase beta chain-like PALP" evidence="3">
    <location>
        <begin position="38"/>
        <end position="357"/>
    </location>
</feature>
<dbReference type="Proteomes" id="UP000003947">
    <property type="component" value="Unassembled WGS sequence"/>
</dbReference>
<dbReference type="HOGENOM" id="CLU_021802_8_0_5"/>
<keyword evidence="5" id="KW-1185">Reference proteome</keyword>
<reference evidence="4 5" key="1">
    <citation type="submission" date="2012-02" db="EMBL/GenBank/DDBJ databases">
        <title>Improved High-Quality Draft sequence of Microvirga sp. WSM3557.</title>
        <authorList>
            <consortium name="US DOE Joint Genome Institute"/>
            <person name="Lucas S."/>
            <person name="Han J."/>
            <person name="Lapidus A."/>
            <person name="Cheng J.-F."/>
            <person name="Goodwin L."/>
            <person name="Pitluck S."/>
            <person name="Peters L."/>
            <person name="Zhang X."/>
            <person name="Detter J.C."/>
            <person name="Han C."/>
            <person name="Tapia R."/>
            <person name="Land M."/>
            <person name="Hauser L."/>
            <person name="Kyrpides N."/>
            <person name="Ivanova N."/>
            <person name="Pagani I."/>
            <person name="Brau L."/>
            <person name="Yates R."/>
            <person name="O'Hara G."/>
            <person name="Rui T."/>
            <person name="Howieson J."/>
            <person name="Reeve W."/>
            <person name="Woyke T."/>
        </authorList>
    </citation>
    <scope>NUCLEOTIDE SEQUENCE [LARGE SCALE GENOMIC DNA]</scope>
    <source>
        <strain evidence="4 5">WSM3557</strain>
    </source>
</reference>
<dbReference type="Gene3D" id="3.40.50.1100">
    <property type="match status" value="3"/>
</dbReference>
<accession>I4Z3M1</accession>
<dbReference type="STRING" id="864069.MicloDRAFT_00003400"/>
<dbReference type="PANTHER" id="PTHR42937:SF1">
    <property type="entry name" value="DIAMINOPROPIONATE AMMONIA-LYASE"/>
    <property type="match status" value="1"/>
</dbReference>
<dbReference type="PANTHER" id="PTHR42937">
    <property type="match status" value="1"/>
</dbReference>
<dbReference type="SUPFAM" id="SSF53686">
    <property type="entry name" value="Tryptophan synthase beta subunit-like PLP-dependent enzymes"/>
    <property type="match status" value="1"/>
</dbReference>
<dbReference type="InterPro" id="IPR036052">
    <property type="entry name" value="TrpB-like_PALP_sf"/>
</dbReference>
<comment type="cofactor">
    <cofactor evidence="1">
        <name>pyridoxal 5'-phosphate</name>
        <dbReference type="ChEBI" id="CHEBI:597326"/>
    </cofactor>
</comment>
<dbReference type="EMBL" id="JH660635">
    <property type="protein sequence ID" value="EIM30813.1"/>
    <property type="molecule type" value="Genomic_DNA"/>
</dbReference>